<reference evidence="1" key="1">
    <citation type="submission" date="2014-11" db="EMBL/GenBank/DDBJ databases">
        <authorList>
            <person name="Amaro Gonzalez C."/>
        </authorList>
    </citation>
    <scope>NUCLEOTIDE SEQUENCE</scope>
</reference>
<dbReference type="AlphaFoldDB" id="A0A0E9PQA6"/>
<accession>A0A0E9PQA6</accession>
<protein>
    <submittedName>
        <fullName evidence="1">Uncharacterized protein</fullName>
    </submittedName>
</protein>
<name>A0A0E9PQA6_ANGAN</name>
<reference evidence="1" key="2">
    <citation type="journal article" date="2015" name="Fish Shellfish Immunol.">
        <title>Early steps in the European eel (Anguilla anguilla)-Vibrio vulnificus interaction in the gills: Role of the RtxA13 toxin.</title>
        <authorList>
            <person name="Callol A."/>
            <person name="Pajuelo D."/>
            <person name="Ebbesson L."/>
            <person name="Teles M."/>
            <person name="MacKenzie S."/>
            <person name="Amaro C."/>
        </authorList>
    </citation>
    <scope>NUCLEOTIDE SEQUENCE</scope>
</reference>
<sequence>MQSMQVCVYWHRLYRTGVSILIRCGCRLLF</sequence>
<dbReference type="EMBL" id="GBXM01101868">
    <property type="protein sequence ID" value="JAH06709.1"/>
    <property type="molecule type" value="Transcribed_RNA"/>
</dbReference>
<proteinExistence type="predicted"/>
<evidence type="ECO:0000313" key="1">
    <source>
        <dbReference type="EMBL" id="JAH06709.1"/>
    </source>
</evidence>
<organism evidence="1">
    <name type="scientific">Anguilla anguilla</name>
    <name type="common">European freshwater eel</name>
    <name type="synonym">Muraena anguilla</name>
    <dbReference type="NCBI Taxonomy" id="7936"/>
    <lineage>
        <taxon>Eukaryota</taxon>
        <taxon>Metazoa</taxon>
        <taxon>Chordata</taxon>
        <taxon>Craniata</taxon>
        <taxon>Vertebrata</taxon>
        <taxon>Euteleostomi</taxon>
        <taxon>Actinopterygii</taxon>
        <taxon>Neopterygii</taxon>
        <taxon>Teleostei</taxon>
        <taxon>Anguilliformes</taxon>
        <taxon>Anguillidae</taxon>
        <taxon>Anguilla</taxon>
    </lineage>
</organism>